<dbReference type="SFLD" id="SFLDG01082">
    <property type="entry name" value="B12-binding_domain_containing"/>
    <property type="match status" value="1"/>
</dbReference>
<evidence type="ECO:0000256" key="5">
    <source>
        <dbReference type="ARBA" id="ARBA00023014"/>
    </source>
</evidence>
<evidence type="ECO:0000256" key="4">
    <source>
        <dbReference type="ARBA" id="ARBA00023004"/>
    </source>
</evidence>
<dbReference type="SFLD" id="SFLDS00029">
    <property type="entry name" value="Radical_SAM"/>
    <property type="match status" value="1"/>
</dbReference>
<dbReference type="SUPFAM" id="SSF102114">
    <property type="entry name" value="Radical SAM enzymes"/>
    <property type="match status" value="1"/>
</dbReference>
<dbReference type="GO" id="GO:0046872">
    <property type="term" value="F:metal ion binding"/>
    <property type="evidence" value="ECO:0007669"/>
    <property type="project" value="UniProtKB-KW"/>
</dbReference>
<dbReference type="InterPro" id="IPR007197">
    <property type="entry name" value="rSAM"/>
</dbReference>
<dbReference type="GO" id="GO:0003824">
    <property type="term" value="F:catalytic activity"/>
    <property type="evidence" value="ECO:0007669"/>
    <property type="project" value="InterPro"/>
</dbReference>
<dbReference type="RefSeq" id="WP_002685416.1">
    <property type="nucleotide sequence ID" value="NZ_CM001795.1"/>
</dbReference>
<dbReference type="HOGENOM" id="CLU_044464_0_0_12"/>
<keyword evidence="3" id="KW-0479">Metal-binding</keyword>
<protein>
    <recommendedName>
        <fullName evidence="6">Radical SAM core domain-containing protein</fullName>
    </recommendedName>
</protein>
<dbReference type="Gene3D" id="3.80.30.20">
    <property type="entry name" value="tm_1862 like domain"/>
    <property type="match status" value="1"/>
</dbReference>
<dbReference type="SMART" id="SM00729">
    <property type="entry name" value="Elp3"/>
    <property type="match status" value="1"/>
</dbReference>
<accession>A0A0E2E2Q6</accession>
<dbReference type="InterPro" id="IPR051198">
    <property type="entry name" value="BchE-like"/>
</dbReference>
<dbReference type="PANTHER" id="PTHR43409">
    <property type="entry name" value="ANAEROBIC MAGNESIUM-PROTOPORPHYRIN IX MONOMETHYL ESTER CYCLASE-RELATED"/>
    <property type="match status" value="1"/>
</dbReference>
<name>A0A0E2E2Q6_TREDN</name>
<reference evidence="7" key="1">
    <citation type="submission" date="2012-01" db="EMBL/GenBank/DDBJ databases">
        <title>The Genome Sequence of Treponema denticola H-22.</title>
        <authorList>
            <consortium name="The Broad Institute Genome Sequencing Platform"/>
            <person name="Earl A."/>
            <person name="Ward D."/>
            <person name="Feldgarden M."/>
            <person name="Gevers D."/>
            <person name="Blanton J.M."/>
            <person name="Fenno C.J."/>
            <person name="Baranova O.V."/>
            <person name="Mathney J."/>
            <person name="Dewhirst F.E."/>
            <person name="Izard J."/>
            <person name="Young S.K."/>
            <person name="Zeng Q."/>
            <person name="Gargeya S."/>
            <person name="Fitzgerald M."/>
            <person name="Haas B."/>
            <person name="Abouelleil A."/>
            <person name="Alvarado L."/>
            <person name="Arachchi H.M."/>
            <person name="Berlin A."/>
            <person name="Chapman S.B."/>
            <person name="Gearin G."/>
            <person name="Goldberg J."/>
            <person name="Griggs A."/>
            <person name="Gujja S."/>
            <person name="Hansen M."/>
            <person name="Heiman D."/>
            <person name="Howarth C."/>
            <person name="Larimer J."/>
            <person name="Lui A."/>
            <person name="MacDonald P.J.P."/>
            <person name="McCowen C."/>
            <person name="Montmayeur A."/>
            <person name="Murphy C."/>
            <person name="Neiman D."/>
            <person name="Pearson M."/>
            <person name="Priest M."/>
            <person name="Roberts A."/>
            <person name="Saif S."/>
            <person name="Shea T."/>
            <person name="Sisk P."/>
            <person name="Stolte C."/>
            <person name="Sykes S."/>
            <person name="Wortman J."/>
            <person name="Nusbaum C."/>
            <person name="Birren B."/>
        </authorList>
    </citation>
    <scope>NUCLEOTIDE SEQUENCE [LARGE SCALE GENOMIC DNA]</scope>
    <source>
        <strain evidence="7">H-22</strain>
    </source>
</reference>
<sequence length="311" mass="35602">MEYEGRICRPPMERSSFMLPVMVGCSYNKCKFCNLFRNIKYRDLSLSEIEEELIRVKNLNGSLSKIFLGDGSAFNLRTEHLLKILNLIHKYFPDCNCINMDATITGIFKKTDAELETLYTQGIRTLYIGVESGLDDVLLFMNKDHTKAEAEKAVSKIQKHGYSFGAHIMTGIAGKGRSIENAEATAEFLNKTKPIRVINFSMFLHKEVPLYKDIKAGKYEAASEMENLKEEKRLLELLGNEDKPIFYDGFHDYLEFRVRGTLPKDREKMLKSIQNKIENYKPIQNDYAFVNGECTPSLEKADGSGKIWKTA</sequence>
<dbReference type="CDD" id="cd01335">
    <property type="entry name" value="Radical_SAM"/>
    <property type="match status" value="1"/>
</dbReference>
<organism evidence="7">
    <name type="scientific">Treponema denticola H-22</name>
    <dbReference type="NCBI Taxonomy" id="999432"/>
    <lineage>
        <taxon>Bacteria</taxon>
        <taxon>Pseudomonadati</taxon>
        <taxon>Spirochaetota</taxon>
        <taxon>Spirochaetia</taxon>
        <taxon>Spirochaetales</taxon>
        <taxon>Treponemataceae</taxon>
        <taxon>Treponema</taxon>
    </lineage>
</organism>
<feature type="domain" description="Radical SAM core" evidence="6">
    <location>
        <begin position="11"/>
        <end position="241"/>
    </location>
</feature>
<dbReference type="EMBL" id="AGDV01000020">
    <property type="protein sequence ID" value="EMB31650.1"/>
    <property type="molecule type" value="Genomic_DNA"/>
</dbReference>
<evidence type="ECO:0000256" key="2">
    <source>
        <dbReference type="ARBA" id="ARBA00022691"/>
    </source>
</evidence>
<keyword evidence="5" id="KW-0411">Iron-sulfur</keyword>
<dbReference type="InterPro" id="IPR006638">
    <property type="entry name" value="Elp3/MiaA/NifB-like_rSAM"/>
</dbReference>
<evidence type="ECO:0000313" key="7">
    <source>
        <dbReference type="EMBL" id="EMB31650.1"/>
    </source>
</evidence>
<proteinExistence type="predicted"/>
<keyword evidence="2" id="KW-0949">S-adenosyl-L-methionine</keyword>
<evidence type="ECO:0000256" key="1">
    <source>
        <dbReference type="ARBA" id="ARBA00001966"/>
    </source>
</evidence>
<keyword evidence="4" id="KW-0408">Iron</keyword>
<dbReference type="Proteomes" id="UP000011705">
    <property type="component" value="Chromosome"/>
</dbReference>
<evidence type="ECO:0000256" key="3">
    <source>
        <dbReference type="ARBA" id="ARBA00022723"/>
    </source>
</evidence>
<dbReference type="SFLD" id="SFLDG01095">
    <property type="entry name" value="Uncharacterised_Radical_SAM_Su"/>
    <property type="match status" value="1"/>
</dbReference>
<dbReference type="GO" id="GO:0051536">
    <property type="term" value="F:iron-sulfur cluster binding"/>
    <property type="evidence" value="ECO:0007669"/>
    <property type="project" value="UniProtKB-KW"/>
</dbReference>
<comment type="cofactor">
    <cofactor evidence="1">
        <name>[4Fe-4S] cluster</name>
        <dbReference type="ChEBI" id="CHEBI:49883"/>
    </cofactor>
</comment>
<dbReference type="PANTHER" id="PTHR43409:SF4">
    <property type="entry name" value="RADICAL SAM SUPERFAMILY PROTEIN"/>
    <property type="match status" value="1"/>
</dbReference>
<dbReference type="InterPro" id="IPR023404">
    <property type="entry name" value="rSAM_horseshoe"/>
</dbReference>
<dbReference type="AlphaFoldDB" id="A0A0E2E2Q6"/>
<gene>
    <name evidence="7" type="ORF">HMPREF9726_02030</name>
</gene>
<dbReference type="Pfam" id="PF04055">
    <property type="entry name" value="Radical_SAM"/>
    <property type="match status" value="1"/>
</dbReference>
<dbReference type="PROSITE" id="PS51918">
    <property type="entry name" value="RADICAL_SAM"/>
    <property type="match status" value="1"/>
</dbReference>
<dbReference type="PROSITE" id="PS51257">
    <property type="entry name" value="PROKAR_LIPOPROTEIN"/>
    <property type="match status" value="1"/>
</dbReference>
<dbReference type="PATRIC" id="fig|999432.5.peg.2108"/>
<comment type="caution">
    <text evidence="7">The sequence shown here is derived from an EMBL/GenBank/DDBJ whole genome shotgun (WGS) entry which is preliminary data.</text>
</comment>
<evidence type="ECO:0000259" key="6">
    <source>
        <dbReference type="PROSITE" id="PS51918"/>
    </source>
</evidence>
<dbReference type="InterPro" id="IPR058240">
    <property type="entry name" value="rSAM_sf"/>
</dbReference>